<dbReference type="InterPro" id="IPR007052">
    <property type="entry name" value="CS_dom"/>
</dbReference>
<sequence>MMNLAPIVSRNWLDRPARDIFSWFWENTLPAFFEGDRECMWHPRLDVAESDREITVRAELPGLSKDDVQITLTNNVLTISGEKKREVENKNENYHLIERSFGSFCRTVALPSEVEADKVDAVYKDGVLSIRIPKSEKAVPKKITISD</sequence>
<evidence type="ECO:0000313" key="5">
    <source>
        <dbReference type="EMBL" id="HGU34127.1"/>
    </source>
</evidence>
<dbReference type="InterPro" id="IPR031107">
    <property type="entry name" value="Small_HSP"/>
</dbReference>
<dbReference type="EMBL" id="DSUH01000343">
    <property type="protein sequence ID" value="HGU34127.1"/>
    <property type="molecule type" value="Genomic_DNA"/>
</dbReference>
<dbReference type="Gene3D" id="2.60.40.790">
    <property type="match status" value="1"/>
</dbReference>
<dbReference type="PANTHER" id="PTHR11527">
    <property type="entry name" value="HEAT-SHOCK PROTEIN 20 FAMILY MEMBER"/>
    <property type="match status" value="1"/>
</dbReference>
<name>A0A7C4RU55_9BACT</name>
<comment type="similarity">
    <text evidence="1 2">Belongs to the small heat shock protein (HSP20) family.</text>
</comment>
<evidence type="ECO:0000256" key="1">
    <source>
        <dbReference type="PROSITE-ProRule" id="PRU00285"/>
    </source>
</evidence>
<organism evidence="5">
    <name type="scientific">Desulfatirhabdium butyrativorans</name>
    <dbReference type="NCBI Taxonomy" id="340467"/>
    <lineage>
        <taxon>Bacteria</taxon>
        <taxon>Pseudomonadati</taxon>
        <taxon>Thermodesulfobacteriota</taxon>
        <taxon>Desulfobacteria</taxon>
        <taxon>Desulfobacterales</taxon>
        <taxon>Desulfatirhabdiaceae</taxon>
        <taxon>Desulfatirhabdium</taxon>
    </lineage>
</organism>
<evidence type="ECO:0000259" key="4">
    <source>
        <dbReference type="PROSITE" id="PS51203"/>
    </source>
</evidence>
<feature type="domain" description="CS" evidence="4">
    <location>
        <begin position="40"/>
        <end position="144"/>
    </location>
</feature>
<dbReference type="PROSITE" id="PS51203">
    <property type="entry name" value="CS"/>
    <property type="match status" value="1"/>
</dbReference>
<dbReference type="InterPro" id="IPR002068">
    <property type="entry name" value="A-crystallin/Hsp20_dom"/>
</dbReference>
<dbReference type="InterPro" id="IPR008978">
    <property type="entry name" value="HSP20-like_chaperone"/>
</dbReference>
<reference evidence="5" key="1">
    <citation type="journal article" date="2020" name="mSystems">
        <title>Genome- and Community-Level Interaction Insights into Carbon Utilization and Element Cycling Functions of Hydrothermarchaeota in Hydrothermal Sediment.</title>
        <authorList>
            <person name="Zhou Z."/>
            <person name="Liu Y."/>
            <person name="Xu W."/>
            <person name="Pan J."/>
            <person name="Luo Z.H."/>
            <person name="Li M."/>
        </authorList>
    </citation>
    <scope>NUCLEOTIDE SEQUENCE [LARGE SCALE GENOMIC DNA]</scope>
    <source>
        <strain evidence="5">SpSt-477</strain>
    </source>
</reference>
<dbReference type="SUPFAM" id="SSF49764">
    <property type="entry name" value="HSP20-like chaperones"/>
    <property type="match status" value="1"/>
</dbReference>
<protein>
    <submittedName>
        <fullName evidence="5">Hsp20/alpha crystallin family protein</fullName>
    </submittedName>
</protein>
<proteinExistence type="inferred from homology"/>
<accession>A0A7C4RU55</accession>
<evidence type="ECO:0000256" key="2">
    <source>
        <dbReference type="RuleBase" id="RU003616"/>
    </source>
</evidence>
<feature type="domain" description="SHSP" evidence="3">
    <location>
        <begin position="36"/>
        <end position="147"/>
    </location>
</feature>
<dbReference type="AlphaFoldDB" id="A0A7C4RU55"/>
<dbReference type="Pfam" id="PF00011">
    <property type="entry name" value="HSP20"/>
    <property type="match status" value="1"/>
</dbReference>
<gene>
    <name evidence="5" type="ORF">ENS29_14970</name>
</gene>
<dbReference type="PROSITE" id="PS01031">
    <property type="entry name" value="SHSP"/>
    <property type="match status" value="1"/>
</dbReference>
<dbReference type="CDD" id="cd06464">
    <property type="entry name" value="ACD_sHsps-like"/>
    <property type="match status" value="1"/>
</dbReference>
<comment type="caution">
    <text evidence="5">The sequence shown here is derived from an EMBL/GenBank/DDBJ whole genome shotgun (WGS) entry which is preliminary data.</text>
</comment>
<evidence type="ECO:0000259" key="3">
    <source>
        <dbReference type="PROSITE" id="PS01031"/>
    </source>
</evidence>